<sequence length="616" mass="67075">MSRADAPSDSSTSSETRPVVGPLQPPRTPPPQLGPPVAPPTAVPPTAVPPTAVPHTTSPPTGASKAPLVVATSSKPNKAAPPKRDASQLPPPPPPRSKPAPLRPAPEIAPRVSGVGTARVRWRGELESINREAEARERAEKRLAAGLPVDDPDALADDSENPVETVTRSAPPWLVSMVVHLLALLILALVTTPAGQGITRIMLEFGTSETPAPALDLEVFSVDTEITTNQMTEQTEDSLVDAPVPEIFENVETLEMSPIDKVEIGETSLKVSKPMFNGRTGAMKNALLAVYGGTKETQDAVQLGLQWLKRQQRSNGSWSMRGPYSDGGFTENQTAATAMALLAFLGDGNTHKSGPYAGVVDKGVKFLLSQQDRNGFMAANARDHERMYAQAQATIVLCELYAMTNDSWLRPRAQLAVEFAQDAQAQEGGWRYRPREDSDTSVTGWFVMALQSAIAGGLEVHESKLDRVNLYLDSASSFEGAGYSYQPRGAPSPAMTAEGILCRQYLKWTRDSPPQKRGIDALLLDAPFTIKDHDVYYWYYATQVMHHYGGQPWQEWNGAMRVQLPAAQVKSGGEAGSWAPQQDQWGRNSGRLYTTCLSIFCLEVYYRHMPLYKDVH</sequence>
<dbReference type="InterPro" id="IPR008930">
    <property type="entry name" value="Terpenoid_cyclase/PrenylTrfase"/>
</dbReference>
<keyword evidence="2" id="KW-1133">Transmembrane helix</keyword>
<dbReference type="SUPFAM" id="SSF48239">
    <property type="entry name" value="Terpenoid cyclases/Protein prenyltransferases"/>
    <property type="match status" value="1"/>
</dbReference>
<feature type="compositionally biased region" description="Pro residues" evidence="1">
    <location>
        <begin position="23"/>
        <end position="52"/>
    </location>
</feature>
<evidence type="ECO:0000256" key="1">
    <source>
        <dbReference type="SAM" id="MobiDB-lite"/>
    </source>
</evidence>
<dbReference type="CDD" id="cd00688">
    <property type="entry name" value="ISOPREN_C2_like"/>
    <property type="match status" value="1"/>
</dbReference>
<feature type="compositionally biased region" description="Acidic residues" evidence="1">
    <location>
        <begin position="150"/>
        <end position="161"/>
    </location>
</feature>
<feature type="compositionally biased region" description="Pro residues" evidence="1">
    <location>
        <begin position="89"/>
        <end position="104"/>
    </location>
</feature>
<evidence type="ECO:0000313" key="3">
    <source>
        <dbReference type="EMBL" id="TWT91305.1"/>
    </source>
</evidence>
<feature type="region of interest" description="Disordered" evidence="1">
    <location>
        <begin position="1"/>
        <end position="112"/>
    </location>
</feature>
<dbReference type="Gene3D" id="1.50.10.20">
    <property type="match status" value="1"/>
</dbReference>
<comment type="caution">
    <text evidence="3">The sequence shown here is derived from an EMBL/GenBank/DDBJ whole genome shotgun (WGS) entry which is preliminary data.</text>
</comment>
<evidence type="ECO:0000256" key="2">
    <source>
        <dbReference type="SAM" id="Phobius"/>
    </source>
</evidence>
<feature type="transmembrane region" description="Helical" evidence="2">
    <location>
        <begin position="173"/>
        <end position="192"/>
    </location>
</feature>
<reference evidence="3 4" key="1">
    <citation type="submission" date="2019-02" db="EMBL/GenBank/DDBJ databases">
        <title>Deep-cultivation of Planctomycetes and their phenomic and genomic characterization uncovers novel biology.</title>
        <authorList>
            <person name="Wiegand S."/>
            <person name="Jogler M."/>
            <person name="Boedeker C."/>
            <person name="Pinto D."/>
            <person name="Vollmers J."/>
            <person name="Rivas-Marin E."/>
            <person name="Kohn T."/>
            <person name="Peeters S.H."/>
            <person name="Heuer A."/>
            <person name="Rast P."/>
            <person name="Oberbeckmann S."/>
            <person name="Bunk B."/>
            <person name="Jeske O."/>
            <person name="Meyerdierks A."/>
            <person name="Storesund J.E."/>
            <person name="Kallscheuer N."/>
            <person name="Luecker S."/>
            <person name="Lage O.M."/>
            <person name="Pohl T."/>
            <person name="Merkel B.J."/>
            <person name="Hornburger P."/>
            <person name="Mueller R.-W."/>
            <person name="Bruemmer F."/>
            <person name="Labrenz M."/>
            <person name="Spormann A.M."/>
            <person name="Op Den Camp H."/>
            <person name="Overmann J."/>
            <person name="Amann R."/>
            <person name="Jetten M.S.M."/>
            <person name="Mascher T."/>
            <person name="Medema M.H."/>
            <person name="Devos D.P."/>
            <person name="Kaster A.-K."/>
            <person name="Ovreas L."/>
            <person name="Rohde M."/>
            <person name="Galperin M.Y."/>
            <person name="Jogler C."/>
        </authorList>
    </citation>
    <scope>NUCLEOTIDE SEQUENCE [LARGE SCALE GENOMIC DNA]</scope>
    <source>
        <strain evidence="3 4">Pla52n</strain>
    </source>
</reference>
<feature type="region of interest" description="Disordered" evidence="1">
    <location>
        <begin position="144"/>
        <end position="163"/>
    </location>
</feature>
<keyword evidence="2" id="KW-0472">Membrane</keyword>
<organism evidence="3 4">
    <name type="scientific">Stieleria varia</name>
    <dbReference type="NCBI Taxonomy" id="2528005"/>
    <lineage>
        <taxon>Bacteria</taxon>
        <taxon>Pseudomonadati</taxon>
        <taxon>Planctomycetota</taxon>
        <taxon>Planctomycetia</taxon>
        <taxon>Pirellulales</taxon>
        <taxon>Pirellulaceae</taxon>
        <taxon>Stieleria</taxon>
    </lineage>
</organism>
<keyword evidence="4" id="KW-1185">Reference proteome</keyword>
<dbReference type="AlphaFoldDB" id="A0A5C5ZW25"/>
<protein>
    <recommendedName>
        <fullName evidence="5">Squalene cyclase C-terminal domain-containing protein</fullName>
    </recommendedName>
</protein>
<gene>
    <name evidence="3" type="ORF">Pla52n_66390</name>
</gene>
<dbReference type="Proteomes" id="UP000320176">
    <property type="component" value="Unassembled WGS sequence"/>
</dbReference>
<dbReference type="EMBL" id="SJPN01000017">
    <property type="protein sequence ID" value="TWT91305.1"/>
    <property type="molecule type" value="Genomic_DNA"/>
</dbReference>
<proteinExistence type="predicted"/>
<accession>A0A5C5ZW25</accession>
<evidence type="ECO:0008006" key="5">
    <source>
        <dbReference type="Google" id="ProtNLM"/>
    </source>
</evidence>
<name>A0A5C5ZW25_9BACT</name>
<evidence type="ECO:0000313" key="4">
    <source>
        <dbReference type="Proteomes" id="UP000320176"/>
    </source>
</evidence>
<keyword evidence="2" id="KW-0812">Transmembrane</keyword>